<dbReference type="RefSeq" id="WP_171582524.1">
    <property type="nucleotide sequence ID" value="NZ_JAAVLX010000010.1"/>
</dbReference>
<gene>
    <name evidence="2" type="ORF">HCN58_27670</name>
</gene>
<accession>A0A7Y4LYI0</accession>
<comment type="caution">
    <text evidence="2">The sequence shown here is derived from an EMBL/GenBank/DDBJ whole genome shotgun (WGS) entry which is preliminary data.</text>
</comment>
<keyword evidence="3" id="KW-1185">Reference proteome</keyword>
<sequence length="249" mass="27417">MSSNLPMIRPSSRLDLAVPQGLQAATAPFHIATPLAAALDQVDGEEFRDLVRVNGAGDLWVLWDADGDPRDLWRYADRAASYLERLPALPDVEAAHRVVRADLDAEPPIEVRAELIFTMLDAQNTTATQTYLQLLASKLGNSPRRQTEKYERTRPWFSTAAIAATIDEVVETMTPKHGRPIDIADILDIAGRHASELIRLDTALETIGKAIPVLSQIVDAVTDVPRPATLRPRGWQPPPMGPDEEPPPF</sequence>
<name>A0A7Y4LYI0_9BRAD</name>
<dbReference type="AlphaFoldDB" id="A0A7Y4LYI0"/>
<proteinExistence type="predicted"/>
<feature type="region of interest" description="Disordered" evidence="1">
    <location>
        <begin position="228"/>
        <end position="249"/>
    </location>
</feature>
<dbReference type="Proteomes" id="UP000544122">
    <property type="component" value="Unassembled WGS sequence"/>
</dbReference>
<reference evidence="2 3" key="1">
    <citation type="submission" date="2020-03" db="EMBL/GenBank/DDBJ databases">
        <title>Bradyrhizobium diversity isolated from nodules of Indigofera sp.</title>
        <authorList>
            <person name="Klepa M."/>
            <person name="Helene L."/>
            <person name="Hungria M."/>
        </authorList>
    </citation>
    <scope>NUCLEOTIDE SEQUENCE [LARGE SCALE GENOMIC DNA]</scope>
    <source>
        <strain evidence="2 3">WSM 1791</strain>
    </source>
</reference>
<dbReference type="EMBL" id="JAAVLX010000010">
    <property type="protein sequence ID" value="NOJ43304.1"/>
    <property type="molecule type" value="Genomic_DNA"/>
</dbReference>
<organism evidence="2 3">
    <name type="scientific">Bradyrhizobium australiense</name>
    <dbReference type="NCBI Taxonomy" id="2721161"/>
    <lineage>
        <taxon>Bacteria</taxon>
        <taxon>Pseudomonadati</taxon>
        <taxon>Pseudomonadota</taxon>
        <taxon>Alphaproteobacteria</taxon>
        <taxon>Hyphomicrobiales</taxon>
        <taxon>Nitrobacteraceae</taxon>
        <taxon>Bradyrhizobium</taxon>
    </lineage>
</organism>
<evidence type="ECO:0000313" key="2">
    <source>
        <dbReference type="EMBL" id="NOJ43304.1"/>
    </source>
</evidence>
<protein>
    <submittedName>
        <fullName evidence="2">Uncharacterized protein</fullName>
    </submittedName>
</protein>
<evidence type="ECO:0000313" key="3">
    <source>
        <dbReference type="Proteomes" id="UP000544122"/>
    </source>
</evidence>
<evidence type="ECO:0000256" key="1">
    <source>
        <dbReference type="SAM" id="MobiDB-lite"/>
    </source>
</evidence>